<evidence type="ECO:0000259" key="8">
    <source>
        <dbReference type="PROSITE" id="PS51101"/>
    </source>
</evidence>
<evidence type="ECO:0000256" key="4">
    <source>
        <dbReference type="ARBA" id="ARBA00022597"/>
    </source>
</evidence>
<dbReference type="GO" id="GO:0008982">
    <property type="term" value="F:protein-N(PI)-phosphohistidine-sugar phosphotransferase activity"/>
    <property type="evidence" value="ECO:0007669"/>
    <property type="project" value="InterPro"/>
</dbReference>
<accession>A0A5E8CQP3</accession>
<protein>
    <submittedName>
        <fullName evidence="9">PTS mannose transporter subunit IIAB</fullName>
    </submittedName>
</protein>
<evidence type="ECO:0000313" key="9">
    <source>
        <dbReference type="EMBL" id="QDD70897.1"/>
    </source>
</evidence>
<evidence type="ECO:0000256" key="1">
    <source>
        <dbReference type="ARBA" id="ARBA00004496"/>
    </source>
</evidence>
<evidence type="ECO:0000256" key="3">
    <source>
        <dbReference type="ARBA" id="ARBA00022490"/>
    </source>
</evidence>
<dbReference type="Proteomes" id="UP000312326">
    <property type="component" value="Chromosome"/>
</dbReference>
<dbReference type="SUPFAM" id="SSF52728">
    <property type="entry name" value="PTS IIb component"/>
    <property type="match status" value="1"/>
</dbReference>
<organism evidence="9 10">
    <name type="scientific">Lactobacillus amylovorus</name>
    <dbReference type="NCBI Taxonomy" id="1604"/>
    <lineage>
        <taxon>Bacteria</taxon>
        <taxon>Bacillati</taxon>
        <taxon>Bacillota</taxon>
        <taxon>Bacilli</taxon>
        <taxon>Lactobacillales</taxon>
        <taxon>Lactobacillaceae</taxon>
        <taxon>Lactobacillus</taxon>
    </lineage>
</organism>
<dbReference type="PROSITE" id="PS51101">
    <property type="entry name" value="PTS_EIIB_TYPE_4"/>
    <property type="match status" value="1"/>
</dbReference>
<evidence type="ECO:0000256" key="2">
    <source>
        <dbReference type="ARBA" id="ARBA00022448"/>
    </source>
</evidence>
<dbReference type="InterPro" id="IPR004720">
    <property type="entry name" value="PTS_IIB_sorbose-sp"/>
</dbReference>
<dbReference type="Pfam" id="PF03830">
    <property type="entry name" value="PTSIIB_sorb"/>
    <property type="match status" value="1"/>
</dbReference>
<reference evidence="9 10" key="1">
    <citation type="submission" date="2018-06" db="EMBL/GenBank/DDBJ databases">
        <title>Complete genome sequnece of Lactobacillus amylovorus PMRA3.</title>
        <authorList>
            <person name="Nam Y.-D."/>
            <person name="Chung W.-H."/>
            <person name="Park Y.S."/>
            <person name="Kang J."/>
        </authorList>
    </citation>
    <scope>NUCLEOTIDE SEQUENCE [LARGE SCALE GENOMIC DNA]</scope>
    <source>
        <strain evidence="9 10">PMRA3</strain>
    </source>
</reference>
<evidence type="ECO:0000313" key="10">
    <source>
        <dbReference type="Proteomes" id="UP000312326"/>
    </source>
</evidence>
<feature type="domain" description="PTS EIIB type-4" evidence="8">
    <location>
        <begin position="1"/>
        <end position="162"/>
    </location>
</feature>
<name>A0A5E8CQP3_LACAM</name>
<sequence length="162" mass="18297">MNIVGARIDGRLVHGQVANLWTPKLQADRIIVLDEDIVNDDIQKSGLRMATPMTTRLSVLTCKTAANHLLNNRYGNQRLLIVAKKPQEFLNLINEGVKLDSINVGTMSQTNTTQMITKQINVEKEDIKVFHELKDKGVYLFAQVNPSVEAHDFMKLLDEKTK</sequence>
<keyword evidence="7" id="KW-0418">Kinase</keyword>
<dbReference type="RefSeq" id="WP_139962439.1">
    <property type="nucleotide sequence ID" value="NZ_CP029754.1"/>
</dbReference>
<keyword evidence="5" id="KW-0808">Transferase</keyword>
<dbReference type="Gene3D" id="3.40.35.10">
    <property type="entry name" value="Phosphotransferase system, sorbose subfamily IIB component"/>
    <property type="match status" value="1"/>
</dbReference>
<evidence type="ECO:0000256" key="5">
    <source>
        <dbReference type="ARBA" id="ARBA00022679"/>
    </source>
</evidence>
<keyword evidence="4" id="KW-0762">Sugar transport</keyword>
<keyword evidence="2" id="KW-0813">Transport</keyword>
<dbReference type="GO" id="GO:0016301">
    <property type="term" value="F:kinase activity"/>
    <property type="evidence" value="ECO:0007669"/>
    <property type="project" value="UniProtKB-KW"/>
</dbReference>
<keyword evidence="3" id="KW-0963">Cytoplasm</keyword>
<evidence type="ECO:0000256" key="7">
    <source>
        <dbReference type="ARBA" id="ARBA00022777"/>
    </source>
</evidence>
<proteinExistence type="predicted"/>
<dbReference type="InterPro" id="IPR036667">
    <property type="entry name" value="PTS_IIB_sorbose-sp_sf"/>
</dbReference>
<dbReference type="EMBL" id="CP029754">
    <property type="protein sequence ID" value="QDD70897.1"/>
    <property type="molecule type" value="Genomic_DNA"/>
</dbReference>
<dbReference type="AlphaFoldDB" id="A0A5E8CQP3"/>
<comment type="subcellular location">
    <subcellularLocation>
        <location evidence="1">Cytoplasm</location>
    </subcellularLocation>
</comment>
<gene>
    <name evidence="9" type="ORF">DM298_08560</name>
</gene>
<dbReference type="GO" id="GO:0009401">
    <property type="term" value="P:phosphoenolpyruvate-dependent sugar phosphotransferase system"/>
    <property type="evidence" value="ECO:0007669"/>
    <property type="project" value="UniProtKB-KW"/>
</dbReference>
<dbReference type="GO" id="GO:0005737">
    <property type="term" value="C:cytoplasm"/>
    <property type="evidence" value="ECO:0007669"/>
    <property type="project" value="UniProtKB-SubCell"/>
</dbReference>
<evidence type="ECO:0000256" key="6">
    <source>
        <dbReference type="ARBA" id="ARBA00022683"/>
    </source>
</evidence>
<keyword evidence="6" id="KW-0598">Phosphotransferase system</keyword>